<dbReference type="PROSITE" id="PS51318">
    <property type="entry name" value="TAT"/>
    <property type="match status" value="1"/>
</dbReference>
<keyword evidence="1" id="KW-0732">Signal</keyword>
<dbReference type="Gene3D" id="3.20.20.80">
    <property type="entry name" value="Glycosidases"/>
    <property type="match status" value="1"/>
</dbReference>
<name>A0A7K0CIS7_9ACTN</name>
<evidence type="ECO:0000313" key="2">
    <source>
        <dbReference type="EMBL" id="MQY13390.1"/>
    </source>
</evidence>
<reference evidence="2 3" key="1">
    <citation type="submission" date="2019-10" db="EMBL/GenBank/DDBJ databases">
        <title>Streptomyces smaragdinus sp. nov. and Streptomyces fabii sp. nov., isolated from the gut of fungus growing-termite Macrotermes natalensis.</title>
        <authorList>
            <person name="Schwitalla J."/>
            <person name="Benndorf R."/>
            <person name="Martin K."/>
            <person name="De Beer W."/>
            <person name="Kaster A.-K."/>
            <person name="Vollmers J."/>
            <person name="Poulsen M."/>
            <person name="Beemelmanns C."/>
        </authorList>
    </citation>
    <scope>NUCLEOTIDE SEQUENCE [LARGE SCALE GENOMIC DNA]</scope>
    <source>
        <strain evidence="2 3">RB5</strain>
    </source>
</reference>
<dbReference type="InterPro" id="IPR017853">
    <property type="entry name" value="GH"/>
</dbReference>
<dbReference type="SUPFAM" id="SSF51445">
    <property type="entry name" value="(Trans)glycosidases"/>
    <property type="match status" value="1"/>
</dbReference>
<gene>
    <name evidence="2" type="ORF">SRB5_35380</name>
</gene>
<dbReference type="RefSeq" id="WP_228390126.1">
    <property type="nucleotide sequence ID" value="NZ_WEGJ01000012.1"/>
</dbReference>
<dbReference type="EMBL" id="WEGJ01000012">
    <property type="protein sequence ID" value="MQY13390.1"/>
    <property type="molecule type" value="Genomic_DNA"/>
</dbReference>
<proteinExistence type="predicted"/>
<dbReference type="InterPro" id="IPR006311">
    <property type="entry name" value="TAT_signal"/>
</dbReference>
<evidence type="ECO:0000313" key="3">
    <source>
        <dbReference type="Proteomes" id="UP000466345"/>
    </source>
</evidence>
<keyword evidence="3" id="KW-1185">Reference proteome</keyword>
<accession>A0A7K0CIS7</accession>
<evidence type="ECO:0000256" key="1">
    <source>
        <dbReference type="SAM" id="SignalP"/>
    </source>
</evidence>
<organism evidence="2 3">
    <name type="scientific">Streptomyces smaragdinus</name>
    <dbReference type="NCBI Taxonomy" id="2585196"/>
    <lineage>
        <taxon>Bacteria</taxon>
        <taxon>Bacillati</taxon>
        <taxon>Actinomycetota</taxon>
        <taxon>Actinomycetes</taxon>
        <taxon>Kitasatosporales</taxon>
        <taxon>Streptomycetaceae</taxon>
        <taxon>Streptomyces</taxon>
    </lineage>
</organism>
<dbReference type="Proteomes" id="UP000466345">
    <property type="component" value="Unassembled WGS sequence"/>
</dbReference>
<sequence>MDAPRTSPHRALDVSRRGLIGAAAATAAATALPWATAAPASAAAPADTAIPSPADLPLTGGPDFPVGTFWPPHPFASTPERYAEVREAGFDFIISGNYAGDGNIFQHQLRIAADTGLKMLISDDIQVRNMSRWFSISDNPADSLSVTPAEADALYKRAADAYGPYASLAGFNFYDEPGAGWFPSLARALQIARARTPGLLPYVNLFPSTDANYYQSFVDVVKPSLVSFDRYPLLSGGREDADYFRNWAAVRKAALSADLPAWVFIQTLLYDNHRTPTAAELLWQINISLAYGAKGIQYFTYWTPEAARGEGFGPALITVEGERTERWYAARDINTAWLHPVGRELKPLLPETVTHANEPTLPAGAVGFTPGGGLVGITGQPVVLGTFTSRDTAVADRWVLVANRWHNAAARATLTVDPVTVAAVDVFDPARGAFRATTDHRYVDVGLAPGEAVLLKLRAR</sequence>
<feature type="signal peptide" evidence="1">
    <location>
        <begin position="1"/>
        <end position="42"/>
    </location>
</feature>
<dbReference type="AlphaFoldDB" id="A0A7K0CIS7"/>
<feature type="chain" id="PRO_5029766655" evidence="1">
    <location>
        <begin position="43"/>
        <end position="460"/>
    </location>
</feature>
<protein>
    <submittedName>
        <fullName evidence="2">Uncharacterized protein</fullName>
    </submittedName>
</protein>
<comment type="caution">
    <text evidence="2">The sequence shown here is derived from an EMBL/GenBank/DDBJ whole genome shotgun (WGS) entry which is preliminary data.</text>
</comment>